<gene>
    <name evidence="1" type="ORF">GTOL_10137</name>
</gene>
<sequence>MGDAARHVNPAQVFQDGIDGTPHMQQYRQLKFACDLELLDKVELLPDVIAIGDKTIQPYFTHGDRLFAAQGFAQHVQVCGQCAVNIHRMDAVSGAATGVLPAQRGNPVEIGPFHGWNHDVHNTDGMRTRHHGIAVGIKFCCVEVAVGID</sequence>
<name>A0A916J057_9PROT</name>
<proteinExistence type="predicted"/>
<organism evidence="1 2">
    <name type="scientific">Georgfuchsia toluolica</name>
    <dbReference type="NCBI Taxonomy" id="424218"/>
    <lineage>
        <taxon>Bacteria</taxon>
        <taxon>Pseudomonadati</taxon>
        <taxon>Pseudomonadota</taxon>
        <taxon>Betaproteobacteria</taxon>
        <taxon>Nitrosomonadales</taxon>
        <taxon>Sterolibacteriaceae</taxon>
        <taxon>Georgfuchsia</taxon>
    </lineage>
</organism>
<dbReference type="EMBL" id="CAJQUM010000001">
    <property type="protein sequence ID" value="CAG4882255.1"/>
    <property type="molecule type" value="Genomic_DNA"/>
</dbReference>
<evidence type="ECO:0000313" key="2">
    <source>
        <dbReference type="Proteomes" id="UP000742786"/>
    </source>
</evidence>
<evidence type="ECO:0000313" key="1">
    <source>
        <dbReference type="EMBL" id="CAG4882255.1"/>
    </source>
</evidence>
<keyword evidence="2" id="KW-1185">Reference proteome</keyword>
<reference evidence="1" key="1">
    <citation type="submission" date="2021-04" db="EMBL/GenBank/DDBJ databases">
        <authorList>
            <person name="Hornung B."/>
        </authorList>
    </citation>
    <scope>NUCLEOTIDE SEQUENCE</scope>
    <source>
        <strain evidence="1">G5G6</strain>
    </source>
</reference>
<protein>
    <submittedName>
        <fullName evidence="1">Uncharacterized protein</fullName>
    </submittedName>
</protein>
<accession>A0A916J057</accession>
<dbReference type="AlphaFoldDB" id="A0A916J057"/>
<dbReference type="Proteomes" id="UP000742786">
    <property type="component" value="Unassembled WGS sequence"/>
</dbReference>
<comment type="caution">
    <text evidence="1">The sequence shown here is derived from an EMBL/GenBank/DDBJ whole genome shotgun (WGS) entry which is preliminary data.</text>
</comment>